<organism evidence="4 5">
    <name type="scientific">Cupriavidus agavae</name>
    <dbReference type="NCBI Taxonomy" id="1001822"/>
    <lineage>
        <taxon>Bacteria</taxon>
        <taxon>Pseudomonadati</taxon>
        <taxon>Pseudomonadota</taxon>
        <taxon>Betaproteobacteria</taxon>
        <taxon>Burkholderiales</taxon>
        <taxon>Burkholderiaceae</taxon>
        <taxon>Cupriavidus</taxon>
    </lineage>
</organism>
<keyword evidence="2" id="KW-0472">Membrane</keyword>
<dbReference type="EMBL" id="SGXM01000001">
    <property type="protein sequence ID" value="RZT43069.1"/>
    <property type="molecule type" value="Genomic_DNA"/>
</dbReference>
<keyword evidence="5" id="KW-1185">Reference proteome</keyword>
<dbReference type="InterPro" id="IPR019886">
    <property type="entry name" value="Na_symporter_ssu"/>
</dbReference>
<keyword evidence="2" id="KW-1133">Transmembrane helix</keyword>
<evidence type="ECO:0000313" key="5">
    <source>
        <dbReference type="Proteomes" id="UP000291078"/>
    </source>
</evidence>
<sequence>MTPLERRAWRHNVRWIGALVAVWFVMTFGVSWFARELRFDFLGWPFSYWMGAQGALILYVLMAALYAWRMNRADDELHERERIGAEAHPAAPATPSPPVPDTSGAGARPVP</sequence>
<evidence type="ECO:0000259" key="3">
    <source>
        <dbReference type="Pfam" id="PF13937"/>
    </source>
</evidence>
<gene>
    <name evidence="4" type="ORF">EV147_2116</name>
</gene>
<dbReference type="AlphaFoldDB" id="A0A4V2FIA2"/>
<proteinExistence type="predicted"/>
<protein>
    <submittedName>
        <fullName evidence="4">Putative solute:sodium symporter small subunit</fullName>
    </submittedName>
</protein>
<accession>A0A4V2FIA2</accession>
<evidence type="ECO:0000256" key="1">
    <source>
        <dbReference type="SAM" id="MobiDB-lite"/>
    </source>
</evidence>
<feature type="region of interest" description="Disordered" evidence="1">
    <location>
        <begin position="81"/>
        <end position="111"/>
    </location>
</feature>
<dbReference type="Proteomes" id="UP000291078">
    <property type="component" value="Unassembled WGS sequence"/>
</dbReference>
<dbReference type="NCBIfam" id="TIGR03647">
    <property type="entry name" value="Na_symport_sm"/>
    <property type="match status" value="1"/>
</dbReference>
<feature type="transmembrane region" description="Helical" evidence="2">
    <location>
        <begin position="46"/>
        <end position="68"/>
    </location>
</feature>
<feature type="domain" description="Sodium symporter small subunit" evidence="3">
    <location>
        <begin position="6"/>
        <end position="77"/>
    </location>
</feature>
<keyword evidence="2" id="KW-0812">Transmembrane</keyword>
<comment type="caution">
    <text evidence="4">The sequence shown here is derived from an EMBL/GenBank/DDBJ whole genome shotgun (WGS) entry which is preliminary data.</text>
</comment>
<evidence type="ECO:0000313" key="4">
    <source>
        <dbReference type="EMBL" id="RZT43069.1"/>
    </source>
</evidence>
<reference evidence="4 5" key="1">
    <citation type="journal article" date="2015" name="Stand. Genomic Sci.">
        <title>Genomic Encyclopedia of Bacterial and Archaeal Type Strains, Phase III: the genomes of soil and plant-associated and newly described type strains.</title>
        <authorList>
            <person name="Whitman W.B."/>
            <person name="Woyke T."/>
            <person name="Klenk H.P."/>
            <person name="Zhou Y."/>
            <person name="Lilburn T.G."/>
            <person name="Beck B.J."/>
            <person name="De Vos P."/>
            <person name="Vandamme P."/>
            <person name="Eisen J.A."/>
            <person name="Garrity G."/>
            <person name="Hugenholtz P."/>
            <person name="Kyrpides N.C."/>
        </authorList>
    </citation>
    <scope>NUCLEOTIDE SEQUENCE [LARGE SCALE GENOMIC DNA]</scope>
    <source>
        <strain evidence="4 5">ASC-9842</strain>
    </source>
</reference>
<dbReference type="Pfam" id="PF13937">
    <property type="entry name" value="DUF4212"/>
    <property type="match status" value="1"/>
</dbReference>
<evidence type="ECO:0000256" key="2">
    <source>
        <dbReference type="SAM" id="Phobius"/>
    </source>
</evidence>
<feature type="transmembrane region" description="Helical" evidence="2">
    <location>
        <begin position="12"/>
        <end position="34"/>
    </location>
</feature>
<name>A0A4V2FIA2_9BURK</name>